<evidence type="ECO:0000313" key="3">
    <source>
        <dbReference type="Proteomes" id="UP000187283"/>
    </source>
</evidence>
<dbReference type="AlphaFoldDB" id="A0A1R1YG07"/>
<name>A0A1R1YG07_9FUNG</name>
<sequence>MSLEALTKQLGESRLMLAQLAPDARGTNTGGSNQKKPETTCKPDEKEDEDNFIASENLLEKARIGIVEIIKSKKIFREGKAVMLNSPTSSDYSNPILSAVYLVLKKTANYFLLYEATKSAKILSLNSFLDLLLKEKQLKTLLKKMTIFPKIFSKDNGTTFIEFNHSIDKVDKRILIFKYSEAEKIETWLLNKKDRSESGTPTKRKASLSEFISNFKLAMVPHSDDPHSKLDDKTCIIKTKENWSPIPFDDLLASGKTLITPFETAIFSPADYYDDTNEDKSGTKSDENDSSNNELTMKNKLKFGLGHIKRLSANIQERSNLKKIGIFGHRKTLSTPTASECLPDCKHPI</sequence>
<proteinExistence type="predicted"/>
<evidence type="ECO:0000313" key="2">
    <source>
        <dbReference type="EMBL" id="OMJ25829.1"/>
    </source>
</evidence>
<evidence type="ECO:0000256" key="1">
    <source>
        <dbReference type="SAM" id="MobiDB-lite"/>
    </source>
</evidence>
<feature type="region of interest" description="Disordered" evidence="1">
    <location>
        <begin position="21"/>
        <end position="46"/>
    </location>
</feature>
<organism evidence="2 3">
    <name type="scientific">Smittium culicis</name>
    <dbReference type="NCBI Taxonomy" id="133412"/>
    <lineage>
        <taxon>Eukaryota</taxon>
        <taxon>Fungi</taxon>
        <taxon>Fungi incertae sedis</taxon>
        <taxon>Zoopagomycota</taxon>
        <taxon>Kickxellomycotina</taxon>
        <taxon>Harpellomycetes</taxon>
        <taxon>Harpellales</taxon>
        <taxon>Legeriomycetaceae</taxon>
        <taxon>Smittium</taxon>
    </lineage>
</organism>
<dbReference type="OrthoDB" id="5563363at2759"/>
<feature type="compositionally biased region" description="Basic and acidic residues" evidence="1">
    <location>
        <begin position="35"/>
        <end position="45"/>
    </location>
</feature>
<dbReference type="Proteomes" id="UP000187283">
    <property type="component" value="Unassembled WGS sequence"/>
</dbReference>
<dbReference type="EMBL" id="LSSN01000106">
    <property type="protein sequence ID" value="OMJ25829.1"/>
    <property type="molecule type" value="Genomic_DNA"/>
</dbReference>
<accession>A0A1R1YG07</accession>
<reference evidence="2 3" key="1">
    <citation type="submission" date="2017-01" db="EMBL/GenBank/DDBJ databases">
        <authorList>
            <person name="Mah S.A."/>
            <person name="Swanson W.J."/>
            <person name="Moy G.W."/>
            <person name="Vacquier V.D."/>
        </authorList>
    </citation>
    <scope>NUCLEOTIDE SEQUENCE [LARGE SCALE GENOMIC DNA]</scope>
    <source>
        <strain evidence="2 3">GSMNP</strain>
    </source>
</reference>
<comment type="caution">
    <text evidence="2">The sequence shown here is derived from an EMBL/GenBank/DDBJ whole genome shotgun (WGS) entry which is preliminary data.</text>
</comment>
<keyword evidence="3" id="KW-1185">Reference proteome</keyword>
<gene>
    <name evidence="2" type="ORF">AYI70_g627</name>
</gene>
<protein>
    <submittedName>
        <fullName evidence="2">Uncharacterized protein</fullName>
    </submittedName>
</protein>